<feature type="chain" id="PRO_5047252526" description="Filamentous haemagglutinin FhaB/tRNA nuclease CdiA-like TPS domain-containing protein" evidence="2">
    <location>
        <begin position="29"/>
        <end position="1456"/>
    </location>
</feature>
<evidence type="ECO:0008006" key="5">
    <source>
        <dbReference type="Google" id="ProtNLM"/>
    </source>
</evidence>
<dbReference type="InterPro" id="IPR011050">
    <property type="entry name" value="Pectin_lyase_fold/virulence"/>
</dbReference>
<reference evidence="3 4" key="1">
    <citation type="submission" date="2021-08" db="EMBL/GenBank/DDBJ databases">
        <title>Comparative Genomics Analysis of the Genus Qipengyuania Reveals Extensive Genetic Diversity and Metabolic Versatility, Including the Description of Fifteen Novel Species.</title>
        <authorList>
            <person name="Liu Y."/>
        </authorList>
    </citation>
    <scope>NUCLEOTIDE SEQUENCE [LARGE SCALE GENOMIC DNA]</scope>
    <source>
        <strain evidence="3 4">YG27</strain>
    </source>
</reference>
<sequence>MTRSNSLLLSGAGLAMAAALLMPSAAQAQAFNATPSVVQGAADIDRSVRNRDLLTIHTQGTIIDWTPYEDGSGRAKTFLPHGNTAIFQNSKLSSDFSVLNRILPSTNGDVAIIDGTVIGRIKDYTSGTSQSGGFIAFYSPNGIVVGNSAVFDVGQLLLTTLALDPDDFPSSDGYLRMTGAPGQTAGVRVASGAQISASDYVAIAAPRIAMNGTVDVDGSVAYVAGEQVNLRFNGGLFDIEVPVGTSVDPAIWHTGTTTGAASTSASRPHKIHFVAKGQGNPVAMLLGGNIGFAAASSASIDNGDIVLSAGYDVSDGQSNPGMVSEGAAEETIRIVRGTNFTSSVDVAATGWFTANSANGAIDFAEGLRARAARGIGLLAANGNDLAIAGNPDLRSAGYVNADGDVFGGTVRLAATEDATLSVAGHLRANAVPDLDSGNSTGGNVSLVGDGGAISIGISATLTADSNIYDSSQPVYFGRSFGGTALVEARNGGSVTVGARLNLSVKGVGESGRGRSAIGGDGLIRALSGGSISAGNSGGIYASAQAGTAAGVVQVEDGFSAQGGTAQLLADGGTIEFHRISGSATNKFDLDVSARGSSGAGTNVDGPSTDTGGFARGGVSRLVANDGSIGMYVVTDMSAHGFGGQGGSGGGAAGGRLLISAKGASTIHMSRLDADVGATGGRGFSTIGSGGRAAAGSVLIETYDTAVVYSLDQLNANAVGGNGNSGGNAVGGTVGIHVHTGTKSATTHIETNATGGNATVGYGGSGGNATAGSAFLQADGSLEEFARITGGGQINAEAQGGDGGPGDGASIGAGNGGNGTGALFDGTVGHGGVYVLVGRDNASVQNLALYSNLGTGGAGGLGGAGQADGIGGTGRGGTIHIGRFAGGGDGSIDNGRTTGASFSVVASGTGGGRSDEGTGGAGYGGLVQVIVGGGPYGYGSRSYFYANGSGGSGEVGGDGFGGSVLFEIGASTQYEEGDVWVKAQASGGQSTTGQAGNGFGGDATLRILGDATFFGELNVISNGSGGLSSNGFGGNGTAGTSQVLIGNGGSLTLSSRHLSPRIFANGNFGPGYLGNGNATAGIARIIVDGGTLSLPEGNEYTENFIELSAAARTKEGTAEGGAVIFKALNGAVVTVPIFELDASATKTGTGTATGGTVEVEIQSGSSIRAYLVDLLANGATTAGSFDVSSYGGTLEFGHFTASATGSSAGATSRLGGLGGSFAIGNWHSVSTAGDLVLRDISAAGSLGSLFPGHYEAGSASVDITAGGTVRAEGTMAYHDVASTDAFNVTADRLEIVTPGSIRLTAPDATYAGQFTFEGSDFWMADADTIAQLAADPTFDGRNALLATAASGSDSPLGYLRTGDATLITDGTLLVRNTGTAVAPGGITVTGTLGIGGGSDPVDLFAYGRKRNGDGTFVTGSAFYDLVDFNAGRGVGDPPVTYTDGSQFNDCNVNAGTC</sequence>
<comment type="caution">
    <text evidence="3">The sequence shown here is derived from an EMBL/GenBank/DDBJ whole genome shotgun (WGS) entry which is preliminary data.</text>
</comment>
<evidence type="ECO:0000313" key="4">
    <source>
        <dbReference type="Proteomes" id="UP000782554"/>
    </source>
</evidence>
<accession>A0ABS7JSQ9</accession>
<name>A0ABS7JSQ9_9SPHN</name>
<dbReference type="InterPro" id="IPR012334">
    <property type="entry name" value="Pectin_lyas_fold"/>
</dbReference>
<dbReference type="SUPFAM" id="SSF51126">
    <property type="entry name" value="Pectin lyase-like"/>
    <property type="match status" value="1"/>
</dbReference>
<feature type="region of interest" description="Disordered" evidence="1">
    <location>
        <begin position="792"/>
        <end position="812"/>
    </location>
</feature>
<protein>
    <recommendedName>
        <fullName evidence="5">Filamentous haemagglutinin FhaB/tRNA nuclease CdiA-like TPS domain-containing protein</fullName>
    </recommendedName>
</protein>
<proteinExistence type="predicted"/>
<keyword evidence="2" id="KW-0732">Signal</keyword>
<gene>
    <name evidence="3" type="ORF">K3181_04185</name>
</gene>
<evidence type="ECO:0000256" key="1">
    <source>
        <dbReference type="SAM" id="MobiDB-lite"/>
    </source>
</evidence>
<organism evidence="3 4">
    <name type="scientific">Qipengyuania mesophila</name>
    <dbReference type="NCBI Taxonomy" id="2867246"/>
    <lineage>
        <taxon>Bacteria</taxon>
        <taxon>Pseudomonadati</taxon>
        <taxon>Pseudomonadota</taxon>
        <taxon>Alphaproteobacteria</taxon>
        <taxon>Sphingomonadales</taxon>
        <taxon>Erythrobacteraceae</taxon>
        <taxon>Qipengyuania</taxon>
    </lineage>
</organism>
<evidence type="ECO:0000313" key="3">
    <source>
        <dbReference type="EMBL" id="MBX7500634.1"/>
    </source>
</evidence>
<feature type="compositionally biased region" description="Gly residues" evidence="1">
    <location>
        <begin position="799"/>
        <end position="812"/>
    </location>
</feature>
<feature type="signal peptide" evidence="2">
    <location>
        <begin position="1"/>
        <end position="28"/>
    </location>
</feature>
<evidence type="ECO:0000256" key="2">
    <source>
        <dbReference type="SAM" id="SignalP"/>
    </source>
</evidence>
<dbReference type="Proteomes" id="UP000782554">
    <property type="component" value="Unassembled WGS sequence"/>
</dbReference>
<dbReference type="RefSeq" id="WP_221601061.1">
    <property type="nucleotide sequence ID" value="NZ_JAIGNU010000001.1"/>
</dbReference>
<keyword evidence="4" id="KW-1185">Reference proteome</keyword>
<dbReference type="Gene3D" id="2.160.20.10">
    <property type="entry name" value="Single-stranded right-handed beta-helix, Pectin lyase-like"/>
    <property type="match status" value="1"/>
</dbReference>
<dbReference type="EMBL" id="JAIGNU010000001">
    <property type="protein sequence ID" value="MBX7500634.1"/>
    <property type="molecule type" value="Genomic_DNA"/>
</dbReference>